<name>D6XXP2_BACIE</name>
<dbReference type="CDD" id="cd12912">
    <property type="entry name" value="PDC2_MCP_like"/>
    <property type="match status" value="1"/>
</dbReference>
<feature type="domain" description="Methyl-accepting transducer" evidence="8">
    <location>
        <begin position="393"/>
        <end position="643"/>
    </location>
</feature>
<reference evidence="10" key="1">
    <citation type="submission" date="2009-10" db="EMBL/GenBank/DDBJ databases">
        <title>Complete sequence of Bacillus selenitireducens MLS10.</title>
        <authorList>
            <consortium name="US DOE Joint Genome Institute"/>
            <person name="Lucas S."/>
            <person name="Copeland A."/>
            <person name="Lapidus A."/>
            <person name="Glavina del Rio T."/>
            <person name="Dalin E."/>
            <person name="Tice H."/>
            <person name="Bruce D."/>
            <person name="Goodwin L."/>
            <person name="Pitluck S."/>
            <person name="Sims D."/>
            <person name="Brettin T."/>
            <person name="Detter J.C."/>
            <person name="Han C."/>
            <person name="Larimer F."/>
            <person name="Land M."/>
            <person name="Hauser L."/>
            <person name="Kyrpides N."/>
            <person name="Ovchinnikova G."/>
            <person name="Stolz J."/>
        </authorList>
    </citation>
    <scope>NUCLEOTIDE SEQUENCE [LARGE SCALE GENOMIC DNA]</scope>
    <source>
        <strain evidence="10">MLS10</strain>
    </source>
</reference>
<dbReference type="KEGG" id="bse:Bsel_2585"/>
<dbReference type="PANTHER" id="PTHR32089:SF112">
    <property type="entry name" value="LYSOZYME-LIKE PROTEIN-RELATED"/>
    <property type="match status" value="1"/>
</dbReference>
<dbReference type="SMART" id="SM00283">
    <property type="entry name" value="MA"/>
    <property type="match status" value="1"/>
</dbReference>
<protein>
    <submittedName>
        <fullName evidence="10">Methyl-accepting chemotaxis sensory transducer with Cache sensor</fullName>
    </submittedName>
</protein>
<keyword evidence="7" id="KW-0812">Transmembrane</keyword>
<dbReference type="Pfam" id="PF00015">
    <property type="entry name" value="MCPsignal"/>
    <property type="match status" value="1"/>
</dbReference>
<dbReference type="InterPro" id="IPR004089">
    <property type="entry name" value="MCPsignal_dom"/>
</dbReference>
<organism evidence="10 11">
    <name type="scientific">Bacillus selenitireducens (strain ATCC 700615 / DSM 15326 / MLS10)</name>
    <dbReference type="NCBI Taxonomy" id="439292"/>
    <lineage>
        <taxon>Bacteria</taxon>
        <taxon>Bacillati</taxon>
        <taxon>Bacillota</taxon>
        <taxon>Bacilli</taxon>
        <taxon>Bacillales</taxon>
        <taxon>Bacillaceae</taxon>
        <taxon>Salisediminibacterium</taxon>
    </lineage>
</organism>
<dbReference type="SUPFAM" id="SSF103190">
    <property type="entry name" value="Sensory domain-like"/>
    <property type="match status" value="1"/>
</dbReference>
<dbReference type="OrthoDB" id="9760371at2"/>
<evidence type="ECO:0000256" key="1">
    <source>
        <dbReference type="ARBA" id="ARBA00004236"/>
    </source>
</evidence>
<dbReference type="SMART" id="SM00304">
    <property type="entry name" value="HAMP"/>
    <property type="match status" value="1"/>
</dbReference>
<feature type="transmembrane region" description="Helical" evidence="7">
    <location>
        <begin position="298"/>
        <end position="320"/>
    </location>
</feature>
<dbReference type="GO" id="GO:0005886">
    <property type="term" value="C:plasma membrane"/>
    <property type="evidence" value="ECO:0007669"/>
    <property type="project" value="UniProtKB-SubCell"/>
</dbReference>
<comment type="similarity">
    <text evidence="5">Belongs to the methyl-accepting chemotaxis (MCP) protein family.</text>
</comment>
<feature type="domain" description="HAMP" evidence="9">
    <location>
        <begin position="322"/>
        <end position="374"/>
    </location>
</feature>
<dbReference type="Gene3D" id="1.10.8.500">
    <property type="entry name" value="HAMP domain in histidine kinase"/>
    <property type="match status" value="1"/>
</dbReference>
<dbReference type="Proteomes" id="UP000000271">
    <property type="component" value="Chromosome"/>
</dbReference>
<dbReference type="CDD" id="cd06225">
    <property type="entry name" value="HAMP"/>
    <property type="match status" value="1"/>
</dbReference>
<dbReference type="Gene3D" id="3.30.450.20">
    <property type="entry name" value="PAS domain"/>
    <property type="match status" value="1"/>
</dbReference>
<evidence type="ECO:0000256" key="2">
    <source>
        <dbReference type="ARBA" id="ARBA00022475"/>
    </source>
</evidence>
<dbReference type="Pfam" id="PF00672">
    <property type="entry name" value="HAMP"/>
    <property type="match status" value="1"/>
</dbReference>
<dbReference type="RefSeq" id="WP_013173506.1">
    <property type="nucleotide sequence ID" value="NC_014219.1"/>
</dbReference>
<dbReference type="PROSITE" id="PS50111">
    <property type="entry name" value="CHEMOTAXIS_TRANSDUC_2"/>
    <property type="match status" value="1"/>
</dbReference>
<dbReference type="SUPFAM" id="SSF58104">
    <property type="entry name" value="Methyl-accepting chemotaxis protein (MCP) signaling domain"/>
    <property type="match status" value="1"/>
</dbReference>
<accession>D6XXP2</accession>
<dbReference type="HOGENOM" id="CLU_000445_107_19_9"/>
<evidence type="ECO:0000256" key="5">
    <source>
        <dbReference type="ARBA" id="ARBA00029447"/>
    </source>
</evidence>
<dbReference type="STRING" id="439292.Bsel_2585"/>
<proteinExistence type="inferred from homology"/>
<dbReference type="CDD" id="cd12913">
    <property type="entry name" value="PDC1_MCP_like"/>
    <property type="match status" value="1"/>
</dbReference>
<sequence>MKKAGSIQTKIMIFVALVVVAIVTLSYFNYTFAKAELENQIEGKMGHLSNEIINEMDARLNSHQLLGESLGSVSANVGPVLDRGDMETLIEDMLRLNDETFGMGVWFEPFMYDGESEYVGPYGYKDGEEVFFTDEYEDPAYDFHSQEWYLAGLESGEVVWTEPYFDEGLDTTLITTSVPMTDASGQAMGVISSDIDIGQLQEMVRTIDTGYDGAGMLIGPDEEFLVHPHVANSLDLRLSEDEDFSGLSAVLSDSSSGVTRMTYEGDEVSVYYEHLPRMDWTLGLVIPDSEAYATLNGLLIQMAILSIVIISLFLVSATVFSKKLTTPVKLLSEQVGEVASGNLAVHIEPRTNDEIGQLTVNFNDMVTSLRDVVKSVRSSVHTVSEASEQLSAVSEETTATGEEISRSIDEMAKGTNEAAGHAEQTNAATLSLAEELTGLVDQTNQLSQYSETVQELNESGMQQMGQLKEKSARSAEMVQSVEEVIRNLAGQMEQIGSITGTISSISEQTNLLALNASIEAARAGEHGKGFAVVADEVRKLAEESSSSAQNISDSITKLQADTKEVENWIVTSRETSDEQLKVSEDTIQAFGSISSENERMAEAIRNMAKDIEGIDGYKSQVVEAVSHIAAILEESAAASEEVNASSEEQIRAIRTIAESAENLQLSGEELDKLVKQFSVE</sequence>
<dbReference type="eggNOG" id="COG0840">
    <property type="taxonomic scope" value="Bacteria"/>
</dbReference>
<evidence type="ECO:0000256" key="3">
    <source>
        <dbReference type="ARBA" id="ARBA00023136"/>
    </source>
</evidence>
<dbReference type="GO" id="GO:0007165">
    <property type="term" value="P:signal transduction"/>
    <property type="evidence" value="ECO:0007669"/>
    <property type="project" value="UniProtKB-KW"/>
</dbReference>
<dbReference type="AlphaFoldDB" id="D6XXP2"/>
<dbReference type="Gene3D" id="1.10.287.950">
    <property type="entry name" value="Methyl-accepting chemotaxis protein"/>
    <property type="match status" value="1"/>
</dbReference>
<evidence type="ECO:0000259" key="8">
    <source>
        <dbReference type="PROSITE" id="PS50111"/>
    </source>
</evidence>
<keyword evidence="7" id="KW-1133">Transmembrane helix</keyword>
<dbReference type="CDD" id="cd11386">
    <property type="entry name" value="MCP_signal"/>
    <property type="match status" value="1"/>
</dbReference>
<dbReference type="Pfam" id="PF22673">
    <property type="entry name" value="MCP-like_PDC_1"/>
    <property type="match status" value="1"/>
</dbReference>
<evidence type="ECO:0000313" key="11">
    <source>
        <dbReference type="Proteomes" id="UP000000271"/>
    </source>
</evidence>
<dbReference type="PANTHER" id="PTHR32089">
    <property type="entry name" value="METHYL-ACCEPTING CHEMOTAXIS PROTEIN MCPB"/>
    <property type="match status" value="1"/>
</dbReference>
<dbReference type="InterPro" id="IPR029151">
    <property type="entry name" value="Sensor-like_sf"/>
</dbReference>
<evidence type="ECO:0000256" key="7">
    <source>
        <dbReference type="SAM" id="Phobius"/>
    </source>
</evidence>
<dbReference type="InterPro" id="IPR003660">
    <property type="entry name" value="HAMP_dom"/>
</dbReference>
<feature type="transmembrane region" description="Helical" evidence="7">
    <location>
        <begin position="12"/>
        <end position="30"/>
    </location>
</feature>
<keyword evidence="4 6" id="KW-0807">Transducer</keyword>
<evidence type="ECO:0000259" key="9">
    <source>
        <dbReference type="PROSITE" id="PS50885"/>
    </source>
</evidence>
<evidence type="ECO:0000256" key="4">
    <source>
        <dbReference type="ARBA" id="ARBA00023224"/>
    </source>
</evidence>
<comment type="subcellular location">
    <subcellularLocation>
        <location evidence="1">Cell membrane</location>
    </subcellularLocation>
</comment>
<dbReference type="EMBL" id="CP001791">
    <property type="protein sequence ID" value="ADI00085.1"/>
    <property type="molecule type" value="Genomic_DNA"/>
</dbReference>
<gene>
    <name evidence="10" type="ordered locus">Bsel_2585</name>
</gene>
<keyword evidence="11" id="KW-1185">Reference proteome</keyword>
<evidence type="ECO:0000313" key="10">
    <source>
        <dbReference type="EMBL" id="ADI00085.1"/>
    </source>
</evidence>
<keyword evidence="3 7" id="KW-0472">Membrane</keyword>
<evidence type="ECO:0000256" key="6">
    <source>
        <dbReference type="PROSITE-ProRule" id="PRU00284"/>
    </source>
</evidence>
<dbReference type="PROSITE" id="PS50885">
    <property type="entry name" value="HAMP"/>
    <property type="match status" value="1"/>
</dbReference>
<keyword evidence="2" id="KW-1003">Cell membrane</keyword>